<feature type="domain" description="B30.2/SPRY" evidence="7">
    <location>
        <begin position="271"/>
        <end position="466"/>
    </location>
</feature>
<name>A0A4Z2H7E7_9TELE</name>
<dbReference type="Pfam" id="PF00622">
    <property type="entry name" value="SPRY"/>
    <property type="match status" value="1"/>
</dbReference>
<keyword evidence="9" id="KW-1185">Reference proteome</keyword>
<evidence type="ECO:0000256" key="1">
    <source>
        <dbReference type="ARBA" id="ARBA00022723"/>
    </source>
</evidence>
<dbReference type="InterPro" id="IPR027370">
    <property type="entry name" value="Znf-RING_euk"/>
</dbReference>
<dbReference type="PROSITE" id="PS50089">
    <property type="entry name" value="ZF_RING_2"/>
    <property type="match status" value="1"/>
</dbReference>
<dbReference type="PRINTS" id="PR01407">
    <property type="entry name" value="BUTYPHLNCDUF"/>
</dbReference>
<accession>A0A4Z2H7E7</accession>
<dbReference type="Gene3D" id="3.30.160.60">
    <property type="entry name" value="Classic Zinc Finger"/>
    <property type="match status" value="1"/>
</dbReference>
<dbReference type="InterPro" id="IPR000315">
    <property type="entry name" value="Znf_B-box"/>
</dbReference>
<dbReference type="SUPFAM" id="SSF57850">
    <property type="entry name" value="RING/U-box"/>
    <property type="match status" value="1"/>
</dbReference>
<dbReference type="PROSITE" id="PS50188">
    <property type="entry name" value="B302_SPRY"/>
    <property type="match status" value="1"/>
</dbReference>
<dbReference type="InterPro" id="IPR043136">
    <property type="entry name" value="B30.2/SPRY_sf"/>
</dbReference>
<feature type="domain" description="RING-type" evidence="5">
    <location>
        <begin position="11"/>
        <end position="51"/>
    </location>
</feature>
<comment type="caution">
    <text evidence="8">The sequence shown here is derived from an EMBL/GenBank/DDBJ whole genome shotgun (WGS) entry which is preliminary data.</text>
</comment>
<organism evidence="8 9">
    <name type="scientific">Liparis tanakae</name>
    <name type="common">Tanaka's snailfish</name>
    <dbReference type="NCBI Taxonomy" id="230148"/>
    <lineage>
        <taxon>Eukaryota</taxon>
        <taxon>Metazoa</taxon>
        <taxon>Chordata</taxon>
        <taxon>Craniata</taxon>
        <taxon>Vertebrata</taxon>
        <taxon>Euteleostomi</taxon>
        <taxon>Actinopterygii</taxon>
        <taxon>Neopterygii</taxon>
        <taxon>Teleostei</taxon>
        <taxon>Neoteleostei</taxon>
        <taxon>Acanthomorphata</taxon>
        <taxon>Eupercaria</taxon>
        <taxon>Perciformes</taxon>
        <taxon>Cottioidei</taxon>
        <taxon>Cottales</taxon>
        <taxon>Liparidae</taxon>
        <taxon>Liparis</taxon>
    </lineage>
</organism>
<dbReference type="InterPro" id="IPR003877">
    <property type="entry name" value="SPRY_dom"/>
</dbReference>
<keyword evidence="3" id="KW-0862">Zinc</keyword>
<reference evidence="8 9" key="1">
    <citation type="submission" date="2019-03" db="EMBL/GenBank/DDBJ databases">
        <title>First draft genome of Liparis tanakae, snailfish: a comprehensive survey of snailfish specific genes.</title>
        <authorList>
            <person name="Kim W."/>
            <person name="Song I."/>
            <person name="Jeong J.-H."/>
            <person name="Kim D."/>
            <person name="Kim S."/>
            <person name="Ryu S."/>
            <person name="Song J.Y."/>
            <person name="Lee S.K."/>
        </authorList>
    </citation>
    <scope>NUCLEOTIDE SEQUENCE [LARGE SCALE GENOMIC DNA]</scope>
    <source>
        <tissue evidence="8">Muscle</tissue>
    </source>
</reference>
<feature type="domain" description="B box-type" evidence="6">
    <location>
        <begin position="81"/>
        <end position="122"/>
    </location>
</feature>
<evidence type="ECO:0000256" key="2">
    <source>
        <dbReference type="ARBA" id="ARBA00022771"/>
    </source>
</evidence>
<dbReference type="PANTHER" id="PTHR24103">
    <property type="entry name" value="E3 UBIQUITIN-PROTEIN LIGASE TRIM"/>
    <property type="match status" value="1"/>
</dbReference>
<dbReference type="InterPro" id="IPR001870">
    <property type="entry name" value="B30.2/SPRY"/>
</dbReference>
<evidence type="ECO:0000256" key="3">
    <source>
        <dbReference type="ARBA" id="ARBA00022833"/>
    </source>
</evidence>
<sequence length="483" mass="54457">MSSGLDEDLCCPVCCDVFQNPVVLSCSHSFCKECLTEWWRTKPTRECPVCKRRSSKSDPPRNLALKNLSEAFLKKGRGQRSPETLCGLHSEKLRLFCLDHRELVCVVCRDSRRHADHGFKPVDEAAQDFKKEIRESLKPLKEKLKLLEDARANCDQTAAHVKVQARRAESHIKEQIKKLHRFLEEEEEARISAVWEEEQQKSGAMEEKMAALSRDIAALSAAVGATEEGLRADDVPFLSGYAAAAERVQWRPLLEEPQPPAGALLDEAKHLGNLSFNIWSRMQDAVSYAPVVLDPNTADPELLVSTDLTGVTTRKGRRLPGNAERTRFPCSVLGSEGFDSGSRSWDLEVGDNADWELGVLGEVVQADGRPRAALWRIQFSGGKLTAFATSDREKDLPEMKELRRVRVHLDFSRGRLSFYDLDTRAHIHTFKLKPGFKDTVFPYVYTEDPLPLRILPVKVAVKVERFTPYKMPLGIESPVSHQE</sequence>
<dbReference type="Proteomes" id="UP000314294">
    <property type="component" value="Unassembled WGS sequence"/>
</dbReference>
<dbReference type="SMART" id="SM00589">
    <property type="entry name" value="PRY"/>
    <property type="match status" value="1"/>
</dbReference>
<gene>
    <name evidence="8" type="primary">TRIM35_0</name>
    <name evidence="8" type="ORF">EYF80_029086</name>
</gene>
<dbReference type="InterPro" id="IPR001841">
    <property type="entry name" value="Znf_RING"/>
</dbReference>
<dbReference type="InterPro" id="IPR006574">
    <property type="entry name" value="PRY"/>
</dbReference>
<dbReference type="Pfam" id="PF13765">
    <property type="entry name" value="PRY"/>
    <property type="match status" value="1"/>
</dbReference>
<dbReference type="InterPro" id="IPR050143">
    <property type="entry name" value="TRIM/RBCC"/>
</dbReference>
<proteinExistence type="predicted"/>
<dbReference type="SUPFAM" id="SSF49899">
    <property type="entry name" value="Concanavalin A-like lectins/glucanases"/>
    <property type="match status" value="1"/>
</dbReference>
<evidence type="ECO:0000259" key="7">
    <source>
        <dbReference type="PROSITE" id="PS50188"/>
    </source>
</evidence>
<evidence type="ECO:0000256" key="4">
    <source>
        <dbReference type="PROSITE-ProRule" id="PRU00024"/>
    </source>
</evidence>
<dbReference type="Pfam" id="PF13445">
    <property type="entry name" value="zf-RING_UBOX"/>
    <property type="match status" value="1"/>
</dbReference>
<protein>
    <submittedName>
        <fullName evidence="8">Tripartite motif-containing protein 35</fullName>
    </submittedName>
</protein>
<dbReference type="EMBL" id="SRLO01000329">
    <property type="protein sequence ID" value="TNN60742.1"/>
    <property type="molecule type" value="Genomic_DNA"/>
</dbReference>
<evidence type="ECO:0000313" key="9">
    <source>
        <dbReference type="Proteomes" id="UP000314294"/>
    </source>
</evidence>
<dbReference type="InterPro" id="IPR013083">
    <property type="entry name" value="Znf_RING/FYVE/PHD"/>
</dbReference>
<dbReference type="Pfam" id="PF00643">
    <property type="entry name" value="zf-B_box"/>
    <property type="match status" value="1"/>
</dbReference>
<dbReference type="SMART" id="SM00336">
    <property type="entry name" value="BBOX"/>
    <property type="match status" value="1"/>
</dbReference>
<dbReference type="OrthoDB" id="6105938at2759"/>
<dbReference type="AlphaFoldDB" id="A0A4Z2H7E7"/>
<keyword evidence="2 4" id="KW-0863">Zinc-finger</keyword>
<dbReference type="Gene3D" id="3.30.40.10">
    <property type="entry name" value="Zinc/RING finger domain, C3HC4 (zinc finger)"/>
    <property type="match status" value="1"/>
</dbReference>
<dbReference type="InterPro" id="IPR017907">
    <property type="entry name" value="Znf_RING_CS"/>
</dbReference>
<evidence type="ECO:0000259" key="5">
    <source>
        <dbReference type="PROSITE" id="PS50089"/>
    </source>
</evidence>
<dbReference type="GO" id="GO:0008270">
    <property type="term" value="F:zinc ion binding"/>
    <property type="evidence" value="ECO:0007669"/>
    <property type="project" value="UniProtKB-KW"/>
</dbReference>
<evidence type="ECO:0000259" key="6">
    <source>
        <dbReference type="PROSITE" id="PS50119"/>
    </source>
</evidence>
<dbReference type="SMART" id="SM00184">
    <property type="entry name" value="RING"/>
    <property type="match status" value="1"/>
</dbReference>
<dbReference type="SUPFAM" id="SSF57845">
    <property type="entry name" value="B-box zinc-binding domain"/>
    <property type="match status" value="1"/>
</dbReference>
<dbReference type="PROSITE" id="PS00518">
    <property type="entry name" value="ZF_RING_1"/>
    <property type="match status" value="1"/>
</dbReference>
<evidence type="ECO:0000313" key="8">
    <source>
        <dbReference type="EMBL" id="TNN60742.1"/>
    </source>
</evidence>
<dbReference type="InterPro" id="IPR013320">
    <property type="entry name" value="ConA-like_dom_sf"/>
</dbReference>
<dbReference type="InterPro" id="IPR003879">
    <property type="entry name" value="Butyrophylin_SPRY"/>
</dbReference>
<dbReference type="Gene3D" id="2.60.120.920">
    <property type="match status" value="1"/>
</dbReference>
<keyword evidence="1" id="KW-0479">Metal-binding</keyword>
<dbReference type="PROSITE" id="PS50119">
    <property type="entry name" value="ZF_BBOX"/>
    <property type="match status" value="1"/>
</dbReference>